<dbReference type="InterPro" id="IPR000719">
    <property type="entry name" value="Prot_kinase_dom"/>
</dbReference>
<dbReference type="PANTHER" id="PTHR10566">
    <property type="entry name" value="CHAPERONE-ACTIVITY OF BC1 COMPLEX CABC1 -RELATED"/>
    <property type="match status" value="1"/>
</dbReference>
<protein>
    <submittedName>
        <fullName evidence="4">Glycosyl transferase family 1</fullName>
    </submittedName>
</protein>
<dbReference type="InterPro" id="IPR004147">
    <property type="entry name" value="ABC1_dom"/>
</dbReference>
<dbReference type="Pfam" id="PF03109">
    <property type="entry name" value="ABC1"/>
    <property type="match status" value="1"/>
</dbReference>
<accession>A0A8D5ZKJ8</accession>
<name>A0A8D5ZKJ8_9CREN</name>
<evidence type="ECO:0000259" key="3">
    <source>
        <dbReference type="PROSITE" id="PS50011"/>
    </source>
</evidence>
<keyword evidence="2" id="KW-0812">Transmembrane</keyword>
<dbReference type="PANTHER" id="PTHR10566:SF113">
    <property type="entry name" value="PROTEIN ACTIVITY OF BC1 COMPLEX KINASE 7, CHLOROPLASTIC"/>
    <property type="match status" value="1"/>
</dbReference>
<dbReference type="PROSITE" id="PS50011">
    <property type="entry name" value="PROTEIN_KINASE_DOM"/>
    <property type="match status" value="1"/>
</dbReference>
<evidence type="ECO:0000256" key="2">
    <source>
        <dbReference type="SAM" id="Phobius"/>
    </source>
</evidence>
<feature type="transmembrane region" description="Helical" evidence="2">
    <location>
        <begin position="476"/>
        <end position="496"/>
    </location>
</feature>
<dbReference type="AlphaFoldDB" id="A0A8D5ZKJ8"/>
<dbReference type="CDD" id="cd05121">
    <property type="entry name" value="ABC1_ADCK3-like"/>
    <property type="match status" value="1"/>
</dbReference>
<feature type="transmembrane region" description="Helical" evidence="2">
    <location>
        <begin position="451"/>
        <end position="470"/>
    </location>
</feature>
<evidence type="ECO:0000313" key="4">
    <source>
        <dbReference type="EMBL" id="BCU71460.1"/>
    </source>
</evidence>
<dbReference type="EMBL" id="AP024597">
    <property type="protein sequence ID" value="BCU71460.1"/>
    <property type="molecule type" value="Genomic_DNA"/>
</dbReference>
<sequence length="499" mass="57521">MLKTIRVGLRLLPHVLKLRDYRLKTLRGEKVDEGQMYKDAEKFLNVIVSLGPAFIKFGQVLSVHSDILPEPYLKVLSKLQDDVPPAPWEEVVKILKEDLGDRFYEFEINTKPISSASIGQVYIAKRRSDGKVVVIKVNRPRIKEIAEEDIKIMKALLPYTKYLMDESFYESLRAIVNDFSKRIFEEMDFTREEFYMRKIREELADFPDIVIPVPYFSTKRVLVMEYVKGYKVTSAEAKKIVKPDELAYRIFKAFMIMLLEKDYFHADPHPGNLAVDEKGNLIIYDFGMVGRMDHETRLRLLRAYVALIKLDGIGLVKVLEELGAIQPEADREILAKGIELFLQQFQGVTAETLEVEQFLEAANEVFYRFPLKLPEKLSLYIRMTSILGSTCLQIDPEFNFFLNLQRLIEEEGLVFQAMLSDMRNTVSAAIRKFRLSILEKPIVITKNKNRVYERILSISLIVVGIIYYLLTKDSTIALLIGILALIVSLSRGSGFIEFS</sequence>
<gene>
    <name evidence="4" type="ORF">KN1_27570</name>
</gene>
<feature type="domain" description="Protein kinase" evidence="3">
    <location>
        <begin position="107"/>
        <end position="499"/>
    </location>
</feature>
<organism evidence="4 5">
    <name type="scientific">Stygiolobus caldivivus</name>
    <dbReference type="NCBI Taxonomy" id="2824673"/>
    <lineage>
        <taxon>Archaea</taxon>
        <taxon>Thermoproteota</taxon>
        <taxon>Thermoprotei</taxon>
        <taxon>Sulfolobales</taxon>
        <taxon>Sulfolobaceae</taxon>
        <taxon>Stygiolobus</taxon>
    </lineage>
</organism>
<reference evidence="4 5" key="1">
    <citation type="submission" date="2021-04" db="EMBL/GenBank/DDBJ databases">
        <title>Complete genome sequence of Stygiolobus sp. KN-1.</title>
        <authorList>
            <person name="Nakamura K."/>
            <person name="Sakai H."/>
            <person name="Kurosawa N."/>
        </authorList>
    </citation>
    <scope>NUCLEOTIDE SEQUENCE [LARGE SCALE GENOMIC DNA]</scope>
    <source>
        <strain evidence="4 5">KN-1</strain>
    </source>
</reference>
<dbReference type="KEGG" id="csty:KN1_27570"/>
<keyword evidence="4" id="KW-0808">Transferase</keyword>
<dbReference type="GO" id="GO:0004672">
    <property type="term" value="F:protein kinase activity"/>
    <property type="evidence" value="ECO:0007669"/>
    <property type="project" value="InterPro"/>
</dbReference>
<keyword evidence="2" id="KW-0472">Membrane</keyword>
<keyword evidence="5" id="KW-1185">Reference proteome</keyword>
<dbReference type="GO" id="GO:0005524">
    <property type="term" value="F:ATP binding"/>
    <property type="evidence" value="ECO:0007669"/>
    <property type="project" value="InterPro"/>
</dbReference>
<dbReference type="InterPro" id="IPR011009">
    <property type="entry name" value="Kinase-like_dom_sf"/>
</dbReference>
<dbReference type="Proteomes" id="UP000825123">
    <property type="component" value="Chromosome"/>
</dbReference>
<keyword evidence="2" id="KW-1133">Transmembrane helix</keyword>
<proteinExistence type="inferred from homology"/>
<evidence type="ECO:0000313" key="5">
    <source>
        <dbReference type="Proteomes" id="UP000825123"/>
    </source>
</evidence>
<evidence type="ECO:0000256" key="1">
    <source>
        <dbReference type="ARBA" id="ARBA00009670"/>
    </source>
</evidence>
<dbReference type="Gene3D" id="1.10.510.10">
    <property type="entry name" value="Transferase(Phosphotransferase) domain 1"/>
    <property type="match status" value="1"/>
</dbReference>
<dbReference type="SUPFAM" id="SSF56112">
    <property type="entry name" value="Protein kinase-like (PK-like)"/>
    <property type="match status" value="1"/>
</dbReference>
<dbReference type="InterPro" id="IPR050154">
    <property type="entry name" value="UbiB_kinase"/>
</dbReference>
<comment type="similarity">
    <text evidence="1">Belongs to the protein kinase superfamily. ADCK protein kinase family.</text>
</comment>